<dbReference type="Gene3D" id="3.30.930.10">
    <property type="entry name" value="Bira Bifunctional Protein, Domain 2"/>
    <property type="match status" value="1"/>
</dbReference>
<dbReference type="EC" id="6.1.1.12" evidence="9"/>
<keyword evidence="6 9" id="KW-0067">ATP-binding</keyword>
<feature type="binding site" evidence="9">
    <location>
        <position position="363"/>
    </location>
    <ligand>
        <name>L-aspartate</name>
        <dbReference type="ChEBI" id="CHEBI:29991"/>
    </ligand>
</feature>
<feature type="binding site" evidence="9">
    <location>
        <position position="356"/>
    </location>
    <ligand>
        <name>ATP</name>
        <dbReference type="ChEBI" id="CHEBI:30616"/>
    </ligand>
</feature>
<comment type="subcellular location">
    <subcellularLocation>
        <location evidence="1 9">Cytoplasm</location>
    </subcellularLocation>
</comment>
<dbReference type="InterPro" id="IPR004365">
    <property type="entry name" value="NA-bd_OB_tRNA"/>
</dbReference>
<keyword evidence="7 9" id="KW-0648">Protein biosynthesis</keyword>
<dbReference type="InterPro" id="IPR004364">
    <property type="entry name" value="Aa-tRNA-synt_II"/>
</dbReference>
<evidence type="ECO:0000313" key="12">
    <source>
        <dbReference type="EMBL" id="PIP23150.1"/>
    </source>
</evidence>
<comment type="similarity">
    <text evidence="2 9">Belongs to the class-II aminoacyl-tRNA synthetase family. Type 2 subfamily.</text>
</comment>
<comment type="function">
    <text evidence="9">Catalyzes the attachment of L-aspartate to tRNA(Asp) in a two-step reaction: L-aspartate is first activated by ATP to form Asp-AMP and then transferred to the acceptor end of tRNA(Asp).</text>
</comment>
<dbReference type="HAMAP" id="MF_02075">
    <property type="entry name" value="Asp_tRNA_synth_type2"/>
    <property type="match status" value="1"/>
</dbReference>
<dbReference type="SUPFAM" id="SSF55681">
    <property type="entry name" value="Class II aaRS and biotin synthetases"/>
    <property type="match status" value="1"/>
</dbReference>
<feature type="binding site" evidence="9">
    <location>
        <position position="208"/>
    </location>
    <ligand>
        <name>L-aspartate</name>
        <dbReference type="ChEBI" id="CHEBI:29991"/>
    </ligand>
</feature>
<gene>
    <name evidence="9" type="primary">aspS</name>
    <name evidence="12" type="ORF">COX37_00050</name>
</gene>
<sequence>MERTLILKTIEKIGEKVRICGWVNSRRDHGGIVFFDLRDRSGLLQVVCPKDMAENIKDETAVAIEGEVKARPEKMVNPEIKTGTVELKADKIEILGEAETLPFDLRELNLSLPKLLDFRPLSFKNEKIRAIFKIEEEVVGGFRQALKEMDFMEFEAPAIVPANAEGGAEIFSVRYYNHEAFLAQSPQLYKQILVNGFERVFTVCHVFRAEPSVTTRHLSEYISMDAEMGFIESWKDVMGACEAVVRRIFLNVGKNQADNLKILNVELPKVSEKIPQLKMREAQEIIFQRTGRDNRKEPDLEPEDEREICKWADEKYGSELIFITHYPVKKRPFYTFADPDDPEYTMSFDLLCRGSEIVTGGRRINKYQDLLKGMEKKGIGAKNLEFYLQAFQYGMPPEGGFALGSERVVKQILGLANIREAALFPRDMERIDLSLSNTPIKKEKNGEQQGSQKK</sequence>
<dbReference type="GO" id="GO:0006422">
    <property type="term" value="P:aspartyl-tRNA aminoacylation"/>
    <property type="evidence" value="ECO:0007669"/>
    <property type="project" value="UniProtKB-UniRule"/>
</dbReference>
<keyword evidence="8 9" id="KW-0030">Aminoacyl-tRNA synthetase</keyword>
<proteinExistence type="inferred from homology"/>
<dbReference type="InterPro" id="IPR045864">
    <property type="entry name" value="aa-tRNA-synth_II/BPL/LPL"/>
</dbReference>
<evidence type="ECO:0000256" key="4">
    <source>
        <dbReference type="ARBA" id="ARBA00022598"/>
    </source>
</evidence>
<evidence type="ECO:0000256" key="6">
    <source>
        <dbReference type="ARBA" id="ARBA00022840"/>
    </source>
</evidence>
<reference evidence="12 13" key="1">
    <citation type="submission" date="2017-09" db="EMBL/GenBank/DDBJ databases">
        <title>Depth-based differentiation of microbial function through sediment-hosted aquifers and enrichment of novel symbionts in the deep terrestrial subsurface.</title>
        <authorList>
            <person name="Probst A.J."/>
            <person name="Ladd B."/>
            <person name="Jarett J.K."/>
            <person name="Geller-Mcgrath D.E."/>
            <person name="Sieber C.M."/>
            <person name="Emerson J.B."/>
            <person name="Anantharaman K."/>
            <person name="Thomas B.C."/>
            <person name="Malmstrom R."/>
            <person name="Stieglmeier M."/>
            <person name="Klingl A."/>
            <person name="Woyke T."/>
            <person name="Ryan C.M."/>
            <person name="Banfield J.F."/>
        </authorList>
    </citation>
    <scope>NUCLEOTIDE SEQUENCE [LARGE SCALE GENOMIC DNA]</scope>
    <source>
        <strain evidence="12">CG23_combo_of_CG06-09_8_20_14_all_39_17</strain>
    </source>
</reference>
<dbReference type="PANTHER" id="PTHR43450:SF1">
    <property type="entry name" value="ASPARTATE--TRNA LIGASE, CYTOPLASMIC"/>
    <property type="match status" value="1"/>
</dbReference>
<evidence type="ECO:0000313" key="13">
    <source>
        <dbReference type="Proteomes" id="UP000229976"/>
    </source>
</evidence>
<feature type="binding site" evidence="9">
    <location>
        <begin position="208"/>
        <end position="210"/>
    </location>
    <ligand>
        <name>ATP</name>
        <dbReference type="ChEBI" id="CHEBI:30616"/>
    </ligand>
</feature>
<feature type="region of interest" description="Disordered" evidence="10">
    <location>
        <begin position="435"/>
        <end position="454"/>
    </location>
</feature>
<dbReference type="GO" id="GO:0003723">
    <property type="term" value="F:RNA binding"/>
    <property type="evidence" value="ECO:0007669"/>
    <property type="project" value="TreeGrafter"/>
</dbReference>
<comment type="caution">
    <text evidence="9">Lacks conserved residue(s) required for the propagation of feature annotation.</text>
</comment>
<dbReference type="GO" id="GO:0005524">
    <property type="term" value="F:ATP binding"/>
    <property type="evidence" value="ECO:0007669"/>
    <property type="project" value="UniProtKB-UniRule"/>
</dbReference>
<keyword evidence="3 9" id="KW-0963">Cytoplasm</keyword>
<evidence type="ECO:0000256" key="5">
    <source>
        <dbReference type="ARBA" id="ARBA00022741"/>
    </source>
</evidence>
<evidence type="ECO:0000259" key="11">
    <source>
        <dbReference type="PROSITE" id="PS50862"/>
    </source>
</evidence>
<evidence type="ECO:0000256" key="8">
    <source>
        <dbReference type="ARBA" id="ARBA00023146"/>
    </source>
</evidence>
<dbReference type="PROSITE" id="PS50862">
    <property type="entry name" value="AA_TRNA_LIGASE_II"/>
    <property type="match status" value="1"/>
</dbReference>
<feature type="region of interest" description="Aspartate" evidence="9">
    <location>
        <begin position="187"/>
        <end position="190"/>
    </location>
</feature>
<dbReference type="PANTHER" id="PTHR43450">
    <property type="entry name" value="ASPARTYL-TRNA SYNTHETASE"/>
    <property type="match status" value="1"/>
</dbReference>
<dbReference type="GO" id="GO:0004815">
    <property type="term" value="F:aspartate-tRNA ligase activity"/>
    <property type="evidence" value="ECO:0007669"/>
    <property type="project" value="UniProtKB-UniRule"/>
</dbReference>
<feature type="binding site" evidence="9">
    <location>
        <begin position="404"/>
        <end position="407"/>
    </location>
    <ligand>
        <name>ATP</name>
        <dbReference type="ChEBI" id="CHEBI:30616"/>
    </ligand>
</feature>
<dbReference type="InterPro" id="IPR002312">
    <property type="entry name" value="Asp/Asn-tRNA-synth_IIb"/>
</dbReference>
<dbReference type="InterPro" id="IPR012340">
    <property type="entry name" value="NA-bd_OB-fold"/>
</dbReference>
<dbReference type="Gene3D" id="2.40.50.140">
    <property type="entry name" value="Nucleic acid-binding proteins"/>
    <property type="match status" value="1"/>
</dbReference>
<evidence type="ECO:0000256" key="10">
    <source>
        <dbReference type="SAM" id="MobiDB-lite"/>
    </source>
</evidence>
<dbReference type="Proteomes" id="UP000229976">
    <property type="component" value="Unassembled WGS sequence"/>
</dbReference>
<comment type="subunit">
    <text evidence="9">Homodimer.</text>
</comment>
<name>A0A2G9YV91_9BACT</name>
<dbReference type="GO" id="GO:0017101">
    <property type="term" value="C:aminoacyl-tRNA synthetase multienzyme complex"/>
    <property type="evidence" value="ECO:0007669"/>
    <property type="project" value="TreeGrafter"/>
</dbReference>
<feature type="binding site" evidence="9">
    <location>
        <position position="359"/>
    </location>
    <ligand>
        <name>L-aspartate</name>
        <dbReference type="ChEBI" id="CHEBI:29991"/>
    </ligand>
</feature>
<dbReference type="Pfam" id="PF01336">
    <property type="entry name" value="tRNA_anti-codon"/>
    <property type="match status" value="1"/>
</dbReference>
<dbReference type="NCBIfam" id="NF003483">
    <property type="entry name" value="PRK05159.1"/>
    <property type="match status" value="1"/>
</dbReference>
<evidence type="ECO:0000256" key="7">
    <source>
        <dbReference type="ARBA" id="ARBA00022917"/>
    </source>
</evidence>
<dbReference type="GO" id="GO:0005829">
    <property type="term" value="C:cytosol"/>
    <property type="evidence" value="ECO:0007669"/>
    <property type="project" value="TreeGrafter"/>
</dbReference>
<accession>A0A2G9YV91</accession>
<comment type="catalytic activity">
    <reaction evidence="9">
        <text>tRNA(Asp) + L-aspartate + ATP = L-aspartyl-tRNA(Asp) + AMP + diphosphate</text>
        <dbReference type="Rhea" id="RHEA:19649"/>
        <dbReference type="Rhea" id="RHEA-COMP:9660"/>
        <dbReference type="Rhea" id="RHEA-COMP:9678"/>
        <dbReference type="ChEBI" id="CHEBI:29991"/>
        <dbReference type="ChEBI" id="CHEBI:30616"/>
        <dbReference type="ChEBI" id="CHEBI:33019"/>
        <dbReference type="ChEBI" id="CHEBI:78442"/>
        <dbReference type="ChEBI" id="CHEBI:78516"/>
        <dbReference type="ChEBI" id="CHEBI:456215"/>
        <dbReference type="EC" id="6.1.1.12"/>
    </reaction>
</comment>
<comment type="caution">
    <text evidence="12">The sequence shown here is derived from an EMBL/GenBank/DDBJ whole genome shotgun (WGS) entry which is preliminary data.</text>
</comment>
<dbReference type="SUPFAM" id="SSF50249">
    <property type="entry name" value="Nucleic acid-binding proteins"/>
    <property type="match status" value="1"/>
</dbReference>
<feature type="binding site" evidence="9">
    <location>
        <begin position="216"/>
        <end position="218"/>
    </location>
    <ligand>
        <name>ATP</name>
        <dbReference type="ChEBI" id="CHEBI:30616"/>
    </ligand>
</feature>
<dbReference type="EMBL" id="PCRO01000002">
    <property type="protein sequence ID" value="PIP23150.1"/>
    <property type="molecule type" value="Genomic_DNA"/>
</dbReference>
<dbReference type="InterPro" id="IPR047089">
    <property type="entry name" value="Asp-tRNA-ligase_1_N"/>
</dbReference>
<dbReference type="InterPro" id="IPR006195">
    <property type="entry name" value="aa-tRNA-synth_II"/>
</dbReference>
<evidence type="ECO:0000256" key="9">
    <source>
        <dbReference type="HAMAP-Rule" id="MF_02075"/>
    </source>
</evidence>
<protein>
    <recommendedName>
        <fullName evidence="9">Aspartate--tRNA ligase</fullName>
        <ecNumber evidence="9">6.1.1.12</ecNumber>
    </recommendedName>
    <alternativeName>
        <fullName evidence="9">Aspartyl-tRNA synthetase</fullName>
        <shortName evidence="9">AspRS</shortName>
    </alternativeName>
</protein>
<dbReference type="Pfam" id="PF00152">
    <property type="entry name" value="tRNA-synt_2"/>
    <property type="match status" value="1"/>
</dbReference>
<feature type="domain" description="Aminoacyl-transfer RNA synthetases class-II family profile" evidence="11">
    <location>
        <begin position="132"/>
        <end position="425"/>
    </location>
</feature>
<evidence type="ECO:0000256" key="2">
    <source>
        <dbReference type="ARBA" id="ARBA00005312"/>
    </source>
</evidence>
<dbReference type="CDD" id="cd04317">
    <property type="entry name" value="EcAspRS_like_N"/>
    <property type="match status" value="1"/>
</dbReference>
<keyword evidence="5 9" id="KW-0547">Nucleotide-binding</keyword>
<dbReference type="InterPro" id="IPR004523">
    <property type="entry name" value="Asp-tRNA_synthase_2"/>
</dbReference>
<evidence type="ECO:0000256" key="1">
    <source>
        <dbReference type="ARBA" id="ARBA00004496"/>
    </source>
</evidence>
<feature type="binding site" evidence="9">
    <location>
        <position position="165"/>
    </location>
    <ligand>
        <name>L-aspartate</name>
        <dbReference type="ChEBI" id="CHEBI:29991"/>
    </ligand>
</feature>
<dbReference type="PRINTS" id="PR01042">
    <property type="entry name" value="TRNASYNTHASP"/>
</dbReference>
<keyword evidence="4 9" id="KW-0436">Ligase</keyword>
<dbReference type="AlphaFoldDB" id="A0A2G9YV91"/>
<organism evidence="12 13">
    <name type="scientific">Candidatus Nealsonbacteria bacterium CG23_combo_of_CG06-09_8_20_14_all_39_17</name>
    <dbReference type="NCBI Taxonomy" id="1974722"/>
    <lineage>
        <taxon>Bacteria</taxon>
        <taxon>Candidatus Nealsoniibacteriota</taxon>
    </lineage>
</organism>
<evidence type="ECO:0000256" key="3">
    <source>
        <dbReference type="ARBA" id="ARBA00022490"/>
    </source>
</evidence>